<dbReference type="SMART" id="SM00257">
    <property type="entry name" value="LysM"/>
    <property type="match status" value="1"/>
</dbReference>
<dbReference type="PROSITE" id="PS51782">
    <property type="entry name" value="LYSM"/>
    <property type="match status" value="1"/>
</dbReference>
<proteinExistence type="predicted"/>
<dbReference type="InterPro" id="IPR036779">
    <property type="entry name" value="LysM_dom_sf"/>
</dbReference>
<dbReference type="Proteomes" id="UP000663929">
    <property type="component" value="Chromosome"/>
</dbReference>
<dbReference type="CDD" id="cd00118">
    <property type="entry name" value="LysM"/>
    <property type="match status" value="1"/>
</dbReference>
<reference evidence="2" key="1">
    <citation type="submission" date="2021-03" db="EMBL/GenBank/DDBJ databases">
        <title>Acanthopleuribacteraceae sp. M133.</title>
        <authorList>
            <person name="Wang G."/>
        </authorList>
    </citation>
    <scope>NUCLEOTIDE SEQUENCE</scope>
    <source>
        <strain evidence="2">M133</strain>
    </source>
</reference>
<gene>
    <name evidence="2" type="ORF">J3U87_07980</name>
</gene>
<dbReference type="PANTHER" id="PTHR34700">
    <property type="entry name" value="POTASSIUM BINDING PROTEIN KBP"/>
    <property type="match status" value="1"/>
</dbReference>
<evidence type="ECO:0000313" key="2">
    <source>
        <dbReference type="EMBL" id="QTD52397.1"/>
    </source>
</evidence>
<keyword evidence="3" id="KW-1185">Reference proteome</keyword>
<dbReference type="AlphaFoldDB" id="A0A8A4TSM8"/>
<dbReference type="InterPro" id="IPR052196">
    <property type="entry name" value="Bact_Kbp"/>
</dbReference>
<dbReference type="EMBL" id="CP071793">
    <property type="protein sequence ID" value="QTD52397.1"/>
    <property type="molecule type" value="Genomic_DNA"/>
</dbReference>
<organism evidence="2 3">
    <name type="scientific">Sulfidibacter corallicola</name>
    <dbReference type="NCBI Taxonomy" id="2818388"/>
    <lineage>
        <taxon>Bacteria</taxon>
        <taxon>Pseudomonadati</taxon>
        <taxon>Acidobacteriota</taxon>
        <taxon>Holophagae</taxon>
        <taxon>Acanthopleuribacterales</taxon>
        <taxon>Acanthopleuribacteraceae</taxon>
        <taxon>Sulfidibacter</taxon>
    </lineage>
</organism>
<dbReference type="PANTHER" id="PTHR34700:SF4">
    <property type="entry name" value="PHAGE-LIKE ELEMENT PBSX PROTEIN XKDP"/>
    <property type="match status" value="1"/>
</dbReference>
<dbReference type="Gene3D" id="3.10.350.10">
    <property type="entry name" value="LysM domain"/>
    <property type="match status" value="1"/>
</dbReference>
<feature type="domain" description="LysM" evidence="1">
    <location>
        <begin position="27"/>
        <end position="75"/>
    </location>
</feature>
<dbReference type="InterPro" id="IPR018392">
    <property type="entry name" value="LysM"/>
</dbReference>
<evidence type="ECO:0000313" key="3">
    <source>
        <dbReference type="Proteomes" id="UP000663929"/>
    </source>
</evidence>
<protein>
    <submittedName>
        <fullName evidence="2">LysM peptidoglycan-binding domain-containing protein</fullName>
    </submittedName>
</protein>
<dbReference type="SUPFAM" id="SSF54106">
    <property type="entry name" value="LysM domain"/>
    <property type="match status" value="1"/>
</dbReference>
<name>A0A8A4TSM8_SULCO</name>
<sequence length="387" mass="42602">MTAWAQIQVEDHWSPYDYPKQIPEGTKYHIIQDGDTLWDLAARYLNDPLLWPQLYQANTYIKDPDLIYPGDPVFLDIGVVVTDESISDTTDDGDGTSGEFTEMEEFAEASEDDGDSVSDRSEETSFLDDSSEFVILPAGDRSDMECSTYLYPMGSRNEKLPFDFQVMGGENRTIRYYGTDDIIYLNKGQDFGVKAGQIYSLRRVLRPVTDPGKRFGGKFLGMAVDQVGRAKVLAVQGSSCTAIVIDGCSEAKIGDFLVPYEQEPIPLITELPVIDRYQGINVDDSGRIIISEDDVMSFGKGHLANVDLGIEENVAPGDLFVIFRDNPSNNNRAGIILPELYLGQAVALKTGPKSTVVKIIEGVTDIHVGDRVVPYTNAFSQSGGGSE</sequence>
<dbReference type="RefSeq" id="WP_237382505.1">
    <property type="nucleotide sequence ID" value="NZ_CP071793.1"/>
</dbReference>
<dbReference type="Pfam" id="PF01476">
    <property type="entry name" value="LysM"/>
    <property type="match status" value="1"/>
</dbReference>
<dbReference type="KEGG" id="scor:J3U87_07980"/>
<accession>A0A8A4TSM8</accession>
<evidence type="ECO:0000259" key="1">
    <source>
        <dbReference type="PROSITE" id="PS51782"/>
    </source>
</evidence>